<protein>
    <submittedName>
        <fullName evidence="2">Uncharacterized protein</fullName>
    </submittedName>
</protein>
<dbReference type="Proteomes" id="UP000050384">
    <property type="component" value="Unassembled WGS sequence"/>
</dbReference>
<evidence type="ECO:0000313" key="3">
    <source>
        <dbReference type="Proteomes" id="UP000050384"/>
    </source>
</evidence>
<accession>A0A0Q0F629</accession>
<sequence>VGLVSNFLGAVQNGSSPRRSLRSGNHLQQERSMSFEDATEIQTTDDDDLLNQLLKVGVGTASRHPGPHATDVHAGAPG</sequence>
<gene>
    <name evidence="2" type="ORF">ALO94_01265</name>
</gene>
<dbReference type="EMBL" id="LJRI01001519">
    <property type="protein sequence ID" value="KPY59092.1"/>
    <property type="molecule type" value="Genomic_DNA"/>
</dbReference>
<evidence type="ECO:0000256" key="1">
    <source>
        <dbReference type="SAM" id="MobiDB-lite"/>
    </source>
</evidence>
<name>A0A0Q0F629_PSESX</name>
<feature type="non-terminal residue" evidence="2">
    <location>
        <position position="1"/>
    </location>
</feature>
<dbReference type="RefSeq" id="WP_234697651.1">
    <property type="nucleotide sequence ID" value="NZ_LJRI01001519.1"/>
</dbReference>
<dbReference type="PATRIC" id="fig|264459.3.peg.2328"/>
<feature type="region of interest" description="Disordered" evidence="1">
    <location>
        <begin position="58"/>
        <end position="78"/>
    </location>
</feature>
<reference evidence="2 3" key="1">
    <citation type="submission" date="2015-09" db="EMBL/GenBank/DDBJ databases">
        <title>Genome announcement of multiple Pseudomonas syringae strains.</title>
        <authorList>
            <person name="Thakur S."/>
            <person name="Wang P.W."/>
            <person name="Gong Y."/>
            <person name="Weir B.S."/>
            <person name="Guttman D.S."/>
        </authorList>
    </citation>
    <scope>NUCLEOTIDE SEQUENCE [LARGE SCALE GENOMIC DNA]</scope>
    <source>
        <strain evidence="2 3">ICMP16929</strain>
    </source>
</reference>
<organism evidence="2 3">
    <name type="scientific">Pseudomonas syringae pv. spinaceae</name>
    <dbReference type="NCBI Taxonomy" id="264459"/>
    <lineage>
        <taxon>Bacteria</taxon>
        <taxon>Pseudomonadati</taxon>
        <taxon>Pseudomonadota</taxon>
        <taxon>Gammaproteobacteria</taxon>
        <taxon>Pseudomonadales</taxon>
        <taxon>Pseudomonadaceae</taxon>
        <taxon>Pseudomonas</taxon>
        <taxon>Pseudomonas syringae</taxon>
    </lineage>
</organism>
<feature type="region of interest" description="Disordered" evidence="1">
    <location>
        <begin position="1"/>
        <end position="46"/>
    </location>
</feature>
<feature type="compositionally biased region" description="Polar residues" evidence="1">
    <location>
        <begin position="12"/>
        <end position="32"/>
    </location>
</feature>
<proteinExistence type="predicted"/>
<evidence type="ECO:0000313" key="2">
    <source>
        <dbReference type="EMBL" id="KPY59092.1"/>
    </source>
</evidence>
<dbReference type="AlphaFoldDB" id="A0A0Q0F629"/>
<comment type="caution">
    <text evidence="2">The sequence shown here is derived from an EMBL/GenBank/DDBJ whole genome shotgun (WGS) entry which is preliminary data.</text>
</comment>
<feature type="compositionally biased region" description="Acidic residues" evidence="1">
    <location>
        <begin position="37"/>
        <end position="46"/>
    </location>
</feature>